<dbReference type="InterPro" id="IPR038476">
    <property type="entry name" value="UvrC_RNase_H_dom_sf"/>
</dbReference>
<sequence length="583" mass="69536">MILEKINNLPNDPGCYLFKNEKKSVIYIGKAKNLKNRIKNYFLNNQHNQKTIILLKEIFYLSYIITNNELEAFILEANLIKKYAPKFNLKLTDDKTFPYIEITKEKHPRLKISRYKEIPKNKIIFGPFPNNKESIKETLRIIYKFYPLRRCHPILKKPCFYYHINQCLGPCCNQKIDYSKNIKSIIDLFKSKNKEIFIKIKRLMYEASKNLDFEKAQEYKDIFFHLKKITEKQLINLKKDKSYDIVALYYDKNEISLCILKLNEGNILDQNKVIFSYVGFAINNIITYLNFYYEKKIKPKEIVLGEEFKEEKQNIQKLLKTNICIPIKGVKKNLYKLALKNAKENLLKYSLINKDESQIIQESLNELSIFFEKEINHIEVFDNSHLFGQSFVSSMIVFKNLQFDKKSYRKFNLKKEFQNEYKSFQNIIQRRYERLIKENTQLPDLILVDGGKNQFNFSFKILKKMNLNIPLGALKKNKKHQLESLVLNNKIINLDKNSKLFLFLLKISSEIHRFTVKFHRKVKKKLDKKTSLLEIKGLGKKRYQKLLERFDNLESIKKASYEDFKKIKVPCEILDKIKNDKNI</sequence>
<dbReference type="EMBL" id="CP115156">
    <property type="protein sequence ID" value="WBL31339.1"/>
    <property type="molecule type" value="Genomic_DNA"/>
</dbReference>
<dbReference type="Gene3D" id="3.40.1440.10">
    <property type="entry name" value="GIY-YIG endonuclease"/>
    <property type="match status" value="1"/>
</dbReference>
<dbReference type="PROSITE" id="PS50165">
    <property type="entry name" value="UVRC"/>
    <property type="match status" value="1"/>
</dbReference>
<keyword evidence="5 6" id="KW-0234">DNA repair</keyword>
<evidence type="ECO:0000259" key="9">
    <source>
        <dbReference type="PROSITE" id="PS50165"/>
    </source>
</evidence>
<dbReference type="PROSITE" id="PS50151">
    <property type="entry name" value="UVR"/>
    <property type="match status" value="1"/>
</dbReference>
<dbReference type="PANTHER" id="PTHR30562">
    <property type="entry name" value="UVRC/OXIDOREDUCTASE"/>
    <property type="match status" value="1"/>
</dbReference>
<dbReference type="SUPFAM" id="SSF47781">
    <property type="entry name" value="RuvA domain 2-like"/>
    <property type="match status" value="1"/>
</dbReference>
<reference evidence="10" key="1">
    <citation type="submission" date="2022-12" db="EMBL/GenBank/DDBJ databases">
        <title>Genomic Characterization of Candidatus Phytoplasma sacchari in China.</title>
        <authorList>
            <person name="Zhang R.-Y."/>
        </authorList>
    </citation>
    <scope>NUCLEOTIDE SEQUENCE [LARGE SCALE GENOMIC DNA]</scope>
    <source>
        <strain evidence="10">SCWL1</strain>
    </source>
</reference>
<keyword evidence="11" id="KW-1185">Reference proteome</keyword>
<evidence type="ECO:0000256" key="1">
    <source>
        <dbReference type="ARBA" id="ARBA00022490"/>
    </source>
</evidence>
<name>A0ABY7M0T3_9MOLU</name>
<dbReference type="HAMAP" id="MF_00203">
    <property type="entry name" value="UvrC"/>
    <property type="match status" value="1"/>
</dbReference>
<protein>
    <recommendedName>
        <fullName evidence="6">UvrABC system protein C</fullName>
        <shortName evidence="6">Protein UvrC</shortName>
    </recommendedName>
    <alternativeName>
        <fullName evidence="6">Excinuclease ABC subunit C</fullName>
    </alternativeName>
</protein>
<dbReference type="Pfam" id="PF08459">
    <property type="entry name" value="UvrC_RNaseH_dom"/>
    <property type="match status" value="1"/>
</dbReference>
<feature type="domain" description="GIY-YIG" evidence="8">
    <location>
        <begin position="11"/>
        <end position="89"/>
    </location>
</feature>
<comment type="function">
    <text evidence="6">The UvrABC repair system catalyzes the recognition and processing of DNA lesions. UvrC both incises the 5' and 3' sides of the lesion. The N-terminal half is responsible for the 3' incision and the C-terminal half is responsible for the 5' incision.</text>
</comment>
<keyword evidence="6" id="KW-0742">SOS response</keyword>
<comment type="similarity">
    <text evidence="6">Belongs to the UvrC family.</text>
</comment>
<dbReference type="NCBIfam" id="TIGR00194">
    <property type="entry name" value="uvrC"/>
    <property type="match status" value="1"/>
</dbReference>
<dbReference type="SUPFAM" id="SSF82771">
    <property type="entry name" value="GIY-YIG endonuclease"/>
    <property type="match status" value="1"/>
</dbReference>
<gene>
    <name evidence="6 10" type="primary">uvrC</name>
    <name evidence="10" type="ORF">O7R10_01875</name>
</gene>
<dbReference type="PROSITE" id="PS50164">
    <property type="entry name" value="GIY_YIG"/>
    <property type="match status" value="1"/>
</dbReference>
<organism evidence="10 11">
    <name type="scientific">Candidatus Phytoplasma sacchari</name>
    <dbReference type="NCBI Taxonomy" id="2609813"/>
    <lineage>
        <taxon>Bacteria</taxon>
        <taxon>Bacillati</taxon>
        <taxon>Mycoplasmatota</taxon>
        <taxon>Mollicutes</taxon>
        <taxon>Acholeplasmatales</taxon>
        <taxon>Acholeplasmataceae</taxon>
        <taxon>Candidatus Phytoplasma</taxon>
        <taxon>16SrXI (Rice yellow dwarf group)</taxon>
    </lineage>
</organism>
<dbReference type="Gene3D" id="1.10.150.20">
    <property type="entry name" value="5' to 3' exonuclease, C-terminal subdomain"/>
    <property type="match status" value="1"/>
</dbReference>
<proteinExistence type="inferred from homology"/>
<dbReference type="InterPro" id="IPR001162">
    <property type="entry name" value="UvrC_RNase_H_dom"/>
</dbReference>
<dbReference type="SMART" id="SM00465">
    <property type="entry name" value="GIYc"/>
    <property type="match status" value="1"/>
</dbReference>
<dbReference type="InterPro" id="IPR010994">
    <property type="entry name" value="RuvA_2-like"/>
</dbReference>
<dbReference type="Pfam" id="PF22920">
    <property type="entry name" value="UvrC_RNaseH"/>
    <property type="match status" value="1"/>
</dbReference>
<evidence type="ECO:0000256" key="6">
    <source>
        <dbReference type="HAMAP-Rule" id="MF_00203"/>
    </source>
</evidence>
<dbReference type="InterPro" id="IPR036876">
    <property type="entry name" value="UVR_dom_sf"/>
</dbReference>
<dbReference type="InterPro" id="IPR050066">
    <property type="entry name" value="UvrABC_protein_C"/>
</dbReference>
<dbReference type="InterPro" id="IPR035901">
    <property type="entry name" value="GIY-YIG_endonuc_sf"/>
</dbReference>
<dbReference type="SUPFAM" id="SSF46600">
    <property type="entry name" value="C-terminal UvrC-binding domain of UvrB"/>
    <property type="match status" value="1"/>
</dbReference>
<feature type="domain" description="UvrC family homology region profile" evidence="9">
    <location>
        <begin position="288"/>
        <end position="462"/>
    </location>
</feature>
<accession>A0ABY7M0T3</accession>
<evidence type="ECO:0000259" key="8">
    <source>
        <dbReference type="PROSITE" id="PS50164"/>
    </source>
</evidence>
<comment type="subcellular location">
    <subcellularLocation>
        <location evidence="6">Cytoplasm</location>
    </subcellularLocation>
</comment>
<evidence type="ECO:0000259" key="7">
    <source>
        <dbReference type="PROSITE" id="PS50151"/>
    </source>
</evidence>
<evidence type="ECO:0000256" key="4">
    <source>
        <dbReference type="ARBA" id="ARBA00022881"/>
    </source>
</evidence>
<dbReference type="Pfam" id="PF02151">
    <property type="entry name" value="UVR"/>
    <property type="match status" value="1"/>
</dbReference>
<evidence type="ECO:0000313" key="11">
    <source>
        <dbReference type="Proteomes" id="UP001210120"/>
    </source>
</evidence>
<dbReference type="Gene3D" id="3.30.420.340">
    <property type="entry name" value="UvrC, RNAse H endonuclease domain"/>
    <property type="match status" value="1"/>
</dbReference>
<evidence type="ECO:0000256" key="2">
    <source>
        <dbReference type="ARBA" id="ARBA00022763"/>
    </source>
</evidence>
<dbReference type="CDD" id="cd10434">
    <property type="entry name" value="GIY-YIG_UvrC_Cho"/>
    <property type="match status" value="1"/>
</dbReference>
<dbReference type="PANTHER" id="PTHR30562:SF1">
    <property type="entry name" value="UVRABC SYSTEM PROTEIN C"/>
    <property type="match status" value="1"/>
</dbReference>
<dbReference type="InterPro" id="IPR001943">
    <property type="entry name" value="UVR_dom"/>
</dbReference>
<dbReference type="InterPro" id="IPR000305">
    <property type="entry name" value="GIY-YIG_endonuc"/>
</dbReference>
<evidence type="ECO:0000256" key="5">
    <source>
        <dbReference type="ARBA" id="ARBA00023204"/>
    </source>
</evidence>
<comment type="subunit">
    <text evidence="6">Interacts with UvrB in an incision complex.</text>
</comment>
<keyword evidence="2 6" id="KW-0227">DNA damage</keyword>
<evidence type="ECO:0000313" key="10">
    <source>
        <dbReference type="EMBL" id="WBL31339.1"/>
    </source>
</evidence>
<dbReference type="InterPro" id="IPR047296">
    <property type="entry name" value="GIY-YIG_UvrC_Cho"/>
</dbReference>
<keyword evidence="3 6" id="KW-0228">DNA excision</keyword>
<dbReference type="Pfam" id="PF01541">
    <property type="entry name" value="GIY-YIG"/>
    <property type="match status" value="1"/>
</dbReference>
<keyword evidence="1 6" id="KW-0963">Cytoplasm</keyword>
<evidence type="ECO:0000256" key="3">
    <source>
        <dbReference type="ARBA" id="ARBA00022769"/>
    </source>
</evidence>
<dbReference type="InterPro" id="IPR004791">
    <property type="entry name" value="UvrC"/>
</dbReference>
<feature type="domain" description="UVR" evidence="7">
    <location>
        <begin position="194"/>
        <end position="229"/>
    </location>
</feature>
<dbReference type="Proteomes" id="UP001210120">
    <property type="component" value="Chromosome"/>
</dbReference>
<keyword evidence="4 6" id="KW-0267">Excision nuclease</keyword>